<name>A0A917GHV8_9FLAO</name>
<reference evidence="2" key="1">
    <citation type="journal article" date="2014" name="Int. J. Syst. Evol. Microbiol.">
        <title>Complete genome sequence of Corynebacterium casei LMG S-19264T (=DSM 44701T), isolated from a smear-ripened cheese.</title>
        <authorList>
            <consortium name="US DOE Joint Genome Institute (JGI-PGF)"/>
            <person name="Walter F."/>
            <person name="Albersmeier A."/>
            <person name="Kalinowski J."/>
            <person name="Ruckert C."/>
        </authorList>
    </citation>
    <scope>NUCLEOTIDE SEQUENCE</scope>
    <source>
        <strain evidence="2">CGMCC 1.12751</strain>
    </source>
</reference>
<evidence type="ECO:0000313" key="3">
    <source>
        <dbReference type="Proteomes" id="UP000625976"/>
    </source>
</evidence>
<gene>
    <name evidence="2" type="ORF">GCM10010976_18090</name>
</gene>
<feature type="signal peptide" evidence="1">
    <location>
        <begin position="1"/>
        <end position="18"/>
    </location>
</feature>
<dbReference type="AlphaFoldDB" id="A0A917GHV8"/>
<protein>
    <submittedName>
        <fullName evidence="2">Uncharacterized protein</fullName>
    </submittedName>
</protein>
<accession>A0A917GHV8</accession>
<sequence length="190" mass="21696">MKQFILLLITAFSLQLHAQEFIPTNTYEVANRLETKQDAYASVRFDIVASEDASLKIATLSILDLDFFEDITISSLKKPNLDNINEIIKVEINYNSCCNQVETHYFMVTETNESISLPAIENAYCENATSEIQYIFPAQELGKNAIILKTEVSFTEKHTIKDHQILQSFAWNEDHFNNNESIAYTGIDNN</sequence>
<organism evidence="2 3">
    <name type="scientific">Bizionia arctica</name>
    <dbReference type="NCBI Taxonomy" id="1495645"/>
    <lineage>
        <taxon>Bacteria</taxon>
        <taxon>Pseudomonadati</taxon>
        <taxon>Bacteroidota</taxon>
        <taxon>Flavobacteriia</taxon>
        <taxon>Flavobacteriales</taxon>
        <taxon>Flavobacteriaceae</taxon>
        <taxon>Bizionia</taxon>
    </lineage>
</organism>
<evidence type="ECO:0000256" key="1">
    <source>
        <dbReference type="SAM" id="SignalP"/>
    </source>
</evidence>
<proteinExistence type="predicted"/>
<dbReference type="EMBL" id="BMFQ01000002">
    <property type="protein sequence ID" value="GGG47016.1"/>
    <property type="molecule type" value="Genomic_DNA"/>
</dbReference>
<dbReference type="Proteomes" id="UP000625976">
    <property type="component" value="Unassembled WGS sequence"/>
</dbReference>
<evidence type="ECO:0000313" key="2">
    <source>
        <dbReference type="EMBL" id="GGG47016.1"/>
    </source>
</evidence>
<feature type="chain" id="PRO_5037064756" evidence="1">
    <location>
        <begin position="19"/>
        <end position="190"/>
    </location>
</feature>
<reference evidence="2" key="2">
    <citation type="submission" date="2020-09" db="EMBL/GenBank/DDBJ databases">
        <authorList>
            <person name="Sun Q."/>
            <person name="Zhou Y."/>
        </authorList>
    </citation>
    <scope>NUCLEOTIDE SEQUENCE</scope>
    <source>
        <strain evidence="2">CGMCC 1.12751</strain>
    </source>
</reference>
<keyword evidence="3" id="KW-1185">Reference proteome</keyword>
<dbReference type="RefSeq" id="WP_188464025.1">
    <property type="nucleotide sequence ID" value="NZ_BMFQ01000002.1"/>
</dbReference>
<comment type="caution">
    <text evidence="2">The sequence shown here is derived from an EMBL/GenBank/DDBJ whole genome shotgun (WGS) entry which is preliminary data.</text>
</comment>
<keyword evidence="1" id="KW-0732">Signal</keyword>